<dbReference type="Pfam" id="PF03466">
    <property type="entry name" value="LysR_substrate"/>
    <property type="match status" value="1"/>
</dbReference>
<protein>
    <submittedName>
        <fullName evidence="6">Transcriptional regulator</fullName>
    </submittedName>
</protein>
<dbReference type="CDD" id="cd08414">
    <property type="entry name" value="PBP2_LTTR_aromatics_like"/>
    <property type="match status" value="1"/>
</dbReference>
<dbReference type="AlphaFoldDB" id="A0A9W6KYY7"/>
<dbReference type="EMBL" id="BSFQ01000005">
    <property type="protein sequence ID" value="GLL10682.1"/>
    <property type="molecule type" value="Genomic_DNA"/>
</dbReference>
<reference evidence="6" key="2">
    <citation type="submission" date="2023-01" db="EMBL/GenBank/DDBJ databases">
        <authorList>
            <person name="Sun Q."/>
            <person name="Evtushenko L."/>
        </authorList>
    </citation>
    <scope>NUCLEOTIDE SEQUENCE</scope>
    <source>
        <strain evidence="6">VKM Ac-1069</strain>
    </source>
</reference>
<dbReference type="SUPFAM" id="SSF53850">
    <property type="entry name" value="Periplasmic binding protein-like II"/>
    <property type="match status" value="1"/>
</dbReference>
<dbReference type="GO" id="GO:0032993">
    <property type="term" value="C:protein-DNA complex"/>
    <property type="evidence" value="ECO:0007669"/>
    <property type="project" value="TreeGrafter"/>
</dbReference>
<dbReference type="InterPro" id="IPR036388">
    <property type="entry name" value="WH-like_DNA-bd_sf"/>
</dbReference>
<comment type="caution">
    <text evidence="6">The sequence shown here is derived from an EMBL/GenBank/DDBJ whole genome shotgun (WGS) entry which is preliminary data.</text>
</comment>
<dbReference type="Pfam" id="PF00126">
    <property type="entry name" value="HTH_1"/>
    <property type="match status" value="1"/>
</dbReference>
<dbReference type="Proteomes" id="UP001143463">
    <property type="component" value="Unassembled WGS sequence"/>
</dbReference>
<dbReference type="InterPro" id="IPR005119">
    <property type="entry name" value="LysR_subst-bd"/>
</dbReference>
<organism evidence="6 7">
    <name type="scientific">Pseudonocardia halophobica</name>
    <dbReference type="NCBI Taxonomy" id="29401"/>
    <lineage>
        <taxon>Bacteria</taxon>
        <taxon>Bacillati</taxon>
        <taxon>Actinomycetota</taxon>
        <taxon>Actinomycetes</taxon>
        <taxon>Pseudonocardiales</taxon>
        <taxon>Pseudonocardiaceae</taxon>
        <taxon>Pseudonocardia</taxon>
    </lineage>
</organism>
<dbReference type="PANTHER" id="PTHR30346:SF0">
    <property type="entry name" value="HCA OPERON TRANSCRIPTIONAL ACTIVATOR HCAR"/>
    <property type="match status" value="1"/>
</dbReference>
<dbReference type="PRINTS" id="PR00039">
    <property type="entry name" value="HTHLYSR"/>
</dbReference>
<dbReference type="PANTHER" id="PTHR30346">
    <property type="entry name" value="TRANSCRIPTIONAL DUAL REGULATOR HCAR-RELATED"/>
    <property type="match status" value="1"/>
</dbReference>
<keyword evidence="4" id="KW-0804">Transcription</keyword>
<dbReference type="FunFam" id="1.10.10.10:FF:000001">
    <property type="entry name" value="LysR family transcriptional regulator"/>
    <property type="match status" value="1"/>
</dbReference>
<evidence type="ECO:0000256" key="2">
    <source>
        <dbReference type="ARBA" id="ARBA00023015"/>
    </source>
</evidence>
<feature type="domain" description="HTH lysR-type" evidence="5">
    <location>
        <begin position="1"/>
        <end position="58"/>
    </location>
</feature>
<dbReference type="GO" id="GO:0003677">
    <property type="term" value="F:DNA binding"/>
    <property type="evidence" value="ECO:0007669"/>
    <property type="project" value="UniProtKB-KW"/>
</dbReference>
<evidence type="ECO:0000313" key="6">
    <source>
        <dbReference type="EMBL" id="GLL10682.1"/>
    </source>
</evidence>
<dbReference type="InterPro" id="IPR036390">
    <property type="entry name" value="WH_DNA-bd_sf"/>
</dbReference>
<gene>
    <name evidence="6" type="ORF">GCM10017577_18220</name>
</gene>
<reference evidence="6" key="1">
    <citation type="journal article" date="2014" name="Int. J. Syst. Evol. Microbiol.">
        <title>Complete genome sequence of Corynebacterium casei LMG S-19264T (=DSM 44701T), isolated from a smear-ripened cheese.</title>
        <authorList>
            <consortium name="US DOE Joint Genome Institute (JGI-PGF)"/>
            <person name="Walter F."/>
            <person name="Albersmeier A."/>
            <person name="Kalinowski J."/>
            <person name="Ruckert C."/>
        </authorList>
    </citation>
    <scope>NUCLEOTIDE SEQUENCE</scope>
    <source>
        <strain evidence="6">VKM Ac-1069</strain>
    </source>
</reference>
<evidence type="ECO:0000259" key="5">
    <source>
        <dbReference type="PROSITE" id="PS50931"/>
    </source>
</evidence>
<proteinExistence type="inferred from homology"/>
<comment type="similarity">
    <text evidence="1">Belongs to the LysR transcriptional regulatory family.</text>
</comment>
<dbReference type="GO" id="GO:0003700">
    <property type="term" value="F:DNA-binding transcription factor activity"/>
    <property type="evidence" value="ECO:0007669"/>
    <property type="project" value="InterPro"/>
</dbReference>
<dbReference type="Gene3D" id="1.10.10.10">
    <property type="entry name" value="Winged helix-like DNA-binding domain superfamily/Winged helix DNA-binding domain"/>
    <property type="match status" value="1"/>
</dbReference>
<evidence type="ECO:0000256" key="3">
    <source>
        <dbReference type="ARBA" id="ARBA00023125"/>
    </source>
</evidence>
<dbReference type="SUPFAM" id="SSF46785">
    <property type="entry name" value="Winged helix' DNA-binding domain"/>
    <property type="match status" value="1"/>
</dbReference>
<evidence type="ECO:0000313" key="7">
    <source>
        <dbReference type="Proteomes" id="UP001143463"/>
    </source>
</evidence>
<evidence type="ECO:0000256" key="1">
    <source>
        <dbReference type="ARBA" id="ARBA00009437"/>
    </source>
</evidence>
<dbReference type="Gene3D" id="3.40.190.10">
    <property type="entry name" value="Periplasmic binding protein-like II"/>
    <property type="match status" value="2"/>
</dbReference>
<dbReference type="RefSeq" id="WP_051736830.1">
    <property type="nucleotide sequence ID" value="NZ_BAAAUZ010000002.1"/>
</dbReference>
<sequence length="321" mass="33688">MDLRALECVVAVAEEGSISRAAARLHMTQPPLTVRLRSLERELGVELLVRHGRGVDLTAAGRVLAERAHRVLADVSAAAEEVRTVGLGTRGRFGVVVGHTVSPRLLPHLAGGAALGGGVDLTVTEATDADVVERVHRRDAHAGLLHLAPGEPGRTRHPRARSRGLEVAVVAREPLVAVLPDTHPEAGGDRVDLSLVRGARVVVAEATGEGFAAHVRAAWAVAEADGGHGLVEAGSIVQAMALVEAGAGVTLLPAQYTSMVWGGLVARPPRQHTPVVETAVCWRPDEDSPVLRRFLRTALSTPEPDVLGPAHARHGLGAAHW</sequence>
<accession>A0A9W6KYY7</accession>
<dbReference type="PROSITE" id="PS50931">
    <property type="entry name" value="HTH_LYSR"/>
    <property type="match status" value="1"/>
</dbReference>
<name>A0A9W6KYY7_9PSEU</name>
<evidence type="ECO:0000256" key="4">
    <source>
        <dbReference type="ARBA" id="ARBA00023163"/>
    </source>
</evidence>
<dbReference type="InterPro" id="IPR000847">
    <property type="entry name" value="LysR_HTH_N"/>
</dbReference>
<keyword evidence="3" id="KW-0238">DNA-binding</keyword>
<keyword evidence="2" id="KW-0805">Transcription regulation</keyword>
<keyword evidence="7" id="KW-1185">Reference proteome</keyword>